<dbReference type="InterPro" id="IPR011990">
    <property type="entry name" value="TPR-like_helical_dom_sf"/>
</dbReference>
<dbReference type="EMBL" id="LFYR01001508">
    <property type="protein sequence ID" value="KMZ61260.1"/>
    <property type="molecule type" value="Genomic_DNA"/>
</dbReference>
<dbReference type="AlphaFoldDB" id="A0A0K9NZ80"/>
<comment type="caution">
    <text evidence="1">The sequence shown here is derived from an EMBL/GenBank/DDBJ whole genome shotgun (WGS) entry which is preliminary data.</text>
</comment>
<sequence length="129" mass="14974">MVTVISMYAYDARPGKVFSMFSQMEDQRFTLDQITFIRILTACSHGRNIRKRSFGILQKHGTEVQNSPLMSIIIHASSMVYAEQGSFMKLTKLFALCQSNQTIALWAYFSMDVEFMEITSNWQKLRRNI</sequence>
<name>A0A0K9NZ80_ZOSMR</name>
<keyword evidence="2" id="KW-1185">Reference proteome</keyword>
<evidence type="ECO:0000313" key="1">
    <source>
        <dbReference type="EMBL" id="KMZ61260.1"/>
    </source>
</evidence>
<dbReference type="Proteomes" id="UP000036987">
    <property type="component" value="Unassembled WGS sequence"/>
</dbReference>
<gene>
    <name evidence="1" type="ORF">ZOSMA_53G00440</name>
</gene>
<evidence type="ECO:0008006" key="3">
    <source>
        <dbReference type="Google" id="ProtNLM"/>
    </source>
</evidence>
<protein>
    <recommendedName>
        <fullName evidence="3">Pentatricopeptide repeat-containing protein</fullName>
    </recommendedName>
</protein>
<accession>A0A0K9NZ80</accession>
<dbReference type="OrthoDB" id="185373at2759"/>
<reference evidence="2" key="1">
    <citation type="journal article" date="2016" name="Nature">
        <title>The genome of the seagrass Zostera marina reveals angiosperm adaptation to the sea.</title>
        <authorList>
            <person name="Olsen J.L."/>
            <person name="Rouze P."/>
            <person name="Verhelst B."/>
            <person name="Lin Y.-C."/>
            <person name="Bayer T."/>
            <person name="Collen J."/>
            <person name="Dattolo E."/>
            <person name="De Paoli E."/>
            <person name="Dittami S."/>
            <person name="Maumus F."/>
            <person name="Michel G."/>
            <person name="Kersting A."/>
            <person name="Lauritano C."/>
            <person name="Lohaus R."/>
            <person name="Toepel M."/>
            <person name="Tonon T."/>
            <person name="Vanneste K."/>
            <person name="Amirebrahimi M."/>
            <person name="Brakel J."/>
            <person name="Bostroem C."/>
            <person name="Chovatia M."/>
            <person name="Grimwood J."/>
            <person name="Jenkins J.W."/>
            <person name="Jueterbock A."/>
            <person name="Mraz A."/>
            <person name="Stam W.T."/>
            <person name="Tice H."/>
            <person name="Bornberg-Bauer E."/>
            <person name="Green P.J."/>
            <person name="Pearson G.A."/>
            <person name="Procaccini G."/>
            <person name="Duarte C.M."/>
            <person name="Schmutz J."/>
            <person name="Reusch T.B.H."/>
            <person name="Van de Peer Y."/>
        </authorList>
    </citation>
    <scope>NUCLEOTIDE SEQUENCE [LARGE SCALE GENOMIC DNA]</scope>
    <source>
        <strain evidence="2">cv. Finnish</strain>
    </source>
</reference>
<evidence type="ECO:0000313" key="2">
    <source>
        <dbReference type="Proteomes" id="UP000036987"/>
    </source>
</evidence>
<dbReference type="Gene3D" id="1.25.40.10">
    <property type="entry name" value="Tetratricopeptide repeat domain"/>
    <property type="match status" value="1"/>
</dbReference>
<proteinExistence type="predicted"/>
<organism evidence="1 2">
    <name type="scientific">Zostera marina</name>
    <name type="common">Eelgrass</name>
    <dbReference type="NCBI Taxonomy" id="29655"/>
    <lineage>
        <taxon>Eukaryota</taxon>
        <taxon>Viridiplantae</taxon>
        <taxon>Streptophyta</taxon>
        <taxon>Embryophyta</taxon>
        <taxon>Tracheophyta</taxon>
        <taxon>Spermatophyta</taxon>
        <taxon>Magnoliopsida</taxon>
        <taxon>Liliopsida</taxon>
        <taxon>Zosteraceae</taxon>
        <taxon>Zostera</taxon>
    </lineage>
</organism>